<evidence type="ECO:0000256" key="1">
    <source>
        <dbReference type="SAM" id="Phobius"/>
    </source>
</evidence>
<feature type="transmembrane region" description="Helical" evidence="1">
    <location>
        <begin position="335"/>
        <end position="354"/>
    </location>
</feature>
<dbReference type="GO" id="GO:0005548">
    <property type="term" value="F:phospholipid transporter activity"/>
    <property type="evidence" value="ECO:0007669"/>
    <property type="project" value="TreeGrafter"/>
</dbReference>
<keyword evidence="3" id="KW-1185">Reference proteome</keyword>
<evidence type="ECO:0000313" key="2">
    <source>
        <dbReference type="EMBL" id="SHL10064.1"/>
    </source>
</evidence>
<dbReference type="RefSeq" id="WP_073305891.1">
    <property type="nucleotide sequence ID" value="NZ_FRAW01000035.1"/>
</dbReference>
<gene>
    <name evidence="2" type="ORF">SAMN05720469_13514</name>
</gene>
<evidence type="ECO:0000313" key="3">
    <source>
        <dbReference type="Proteomes" id="UP000184275"/>
    </source>
</evidence>
<sequence>MENFTTVQLPRDISPKDLGVIQKSCFRILSKGNLRLDGSAVFSLDFFGKTLLADIALFAENTGKKCVLSGFSPELRTELSQLTINRVPPKEAQNEMGIVEKTGDFGFFILKGLRDFFYLLSECLYWTLFKTFDKSRIPFHGTARQLLRLGGDACGIVFLLVFLIAFSLAFQSSNMLNAVGGGSYLASGLGFLMFAEIGPLLSSIILAGRSGSSITAEISSMTVAEEIKALRTMGIPPIQFLVLPRFKALSVAVPILSFCSSIFGCLSGMIVADLVCEISPYNYIFSLKDGINLVLITKSMIKSLVFGWIIALVAAQKGLNVRGGADAVGKATTSCVVTSISGIIIADALFSFIYY</sequence>
<dbReference type="InterPro" id="IPR030802">
    <property type="entry name" value="Permease_MalE"/>
</dbReference>
<feature type="transmembrane region" description="Helical" evidence="1">
    <location>
        <begin position="146"/>
        <end position="170"/>
    </location>
</feature>
<accession>A0A1M6XVQ3</accession>
<feature type="transmembrane region" description="Helical" evidence="1">
    <location>
        <begin position="291"/>
        <end position="314"/>
    </location>
</feature>
<keyword evidence="1" id="KW-1133">Transmembrane helix</keyword>
<feature type="transmembrane region" description="Helical" evidence="1">
    <location>
        <begin position="182"/>
        <end position="207"/>
    </location>
</feature>
<dbReference type="Pfam" id="PF02405">
    <property type="entry name" value="MlaE"/>
    <property type="match status" value="1"/>
</dbReference>
<dbReference type="SUPFAM" id="SSF52091">
    <property type="entry name" value="SpoIIaa-like"/>
    <property type="match status" value="1"/>
</dbReference>
<keyword evidence="1" id="KW-0472">Membrane</keyword>
<dbReference type="InterPro" id="IPR036513">
    <property type="entry name" value="STAS_dom_sf"/>
</dbReference>
<feature type="transmembrane region" description="Helical" evidence="1">
    <location>
        <begin position="248"/>
        <end position="271"/>
    </location>
</feature>
<organism evidence="2 3">
    <name type="scientific">Fibrobacter intestinalis</name>
    <dbReference type="NCBI Taxonomy" id="28122"/>
    <lineage>
        <taxon>Bacteria</taxon>
        <taxon>Pseudomonadati</taxon>
        <taxon>Fibrobacterota</taxon>
        <taxon>Fibrobacteria</taxon>
        <taxon>Fibrobacterales</taxon>
        <taxon>Fibrobacteraceae</taxon>
        <taxon>Fibrobacter</taxon>
    </lineage>
</organism>
<dbReference type="Proteomes" id="UP000184275">
    <property type="component" value="Unassembled WGS sequence"/>
</dbReference>
<protein>
    <submittedName>
        <fullName evidence="2">Phospholipid/cholesterol/gamma-HCH transport system permease protein</fullName>
    </submittedName>
</protein>
<proteinExistence type="predicted"/>
<keyword evidence="1" id="KW-0812">Transmembrane</keyword>
<dbReference type="PANTHER" id="PTHR30188">
    <property type="entry name" value="ABC TRANSPORTER PERMEASE PROTEIN-RELATED"/>
    <property type="match status" value="1"/>
</dbReference>
<dbReference type="EMBL" id="FRAW01000035">
    <property type="protein sequence ID" value="SHL10064.1"/>
    <property type="molecule type" value="Genomic_DNA"/>
</dbReference>
<reference evidence="3" key="1">
    <citation type="submission" date="2016-11" db="EMBL/GenBank/DDBJ databases">
        <authorList>
            <person name="Varghese N."/>
            <person name="Submissions S."/>
        </authorList>
    </citation>
    <scope>NUCLEOTIDE SEQUENCE [LARGE SCALE GENOMIC DNA]</scope>
    <source>
        <strain evidence="3">UWOS</strain>
    </source>
</reference>
<dbReference type="GO" id="GO:0043190">
    <property type="term" value="C:ATP-binding cassette (ABC) transporter complex"/>
    <property type="evidence" value="ECO:0007669"/>
    <property type="project" value="InterPro"/>
</dbReference>
<dbReference type="AlphaFoldDB" id="A0A1M6XVQ3"/>
<name>A0A1M6XVQ3_9BACT</name>
<dbReference type="PANTHER" id="PTHR30188:SF3">
    <property type="entry name" value="ABC TRANSPORTER PERMEASE"/>
    <property type="match status" value="1"/>
</dbReference>